<dbReference type="Proteomes" id="UP000266622">
    <property type="component" value="Unassembled WGS sequence"/>
</dbReference>
<evidence type="ECO:0000313" key="2">
    <source>
        <dbReference type="Proteomes" id="UP000266622"/>
    </source>
</evidence>
<proteinExistence type="predicted"/>
<evidence type="ECO:0008006" key="3">
    <source>
        <dbReference type="Google" id="ProtNLM"/>
    </source>
</evidence>
<dbReference type="AlphaFoldDB" id="A0A397WME1"/>
<comment type="caution">
    <text evidence="1">The sequence shown here is derived from an EMBL/GenBank/DDBJ whole genome shotgun (WGS) entry which is preliminary data.</text>
</comment>
<dbReference type="InterPro" id="IPR002774">
    <property type="entry name" value="Flagellin_arc-type"/>
</dbReference>
<dbReference type="Pfam" id="PF01917">
    <property type="entry name" value="Flagellin_arch-type"/>
    <property type="match status" value="1"/>
</dbReference>
<dbReference type="GO" id="GO:0097588">
    <property type="term" value="P:archaeal or bacterial-type flagellum-dependent cell motility"/>
    <property type="evidence" value="ECO:0007669"/>
    <property type="project" value="InterPro"/>
</dbReference>
<dbReference type="EMBL" id="MWMI01000004">
    <property type="protein sequence ID" value="RIB35245.1"/>
    <property type="molecule type" value="Genomic_DNA"/>
</dbReference>
<name>A0A397WME1_9ARCH</name>
<organism evidence="1 2">
    <name type="scientific">Candidatus Nanoclepta minutus</name>
    <dbReference type="NCBI Taxonomy" id="1940235"/>
    <lineage>
        <taxon>Archaea</taxon>
        <taxon>Nanobdellota</taxon>
        <taxon>Candidatus Nanoclepta</taxon>
    </lineage>
</organism>
<reference evidence="1 2" key="1">
    <citation type="journal article" date="2018" name="Syst. Appl. Microbiol.">
        <title>A new symbiotic nanoarchaeote (Candidatus Nanoclepta minutus) and its host (Zestosphaera tikiterensis gen. nov., sp. nov.) from a New Zealand hot spring.</title>
        <authorList>
            <person name="St John E."/>
            <person name="Liu Y."/>
            <person name="Podar M."/>
            <person name="Stott M.B."/>
            <person name="Meneghin J."/>
            <person name="Chen Z."/>
            <person name="Lagutin K."/>
            <person name="Mitchell K."/>
            <person name="Reysenbach A.L."/>
        </authorList>
    </citation>
    <scope>NUCLEOTIDE SEQUENCE [LARGE SCALE GENOMIC DNA]</scope>
    <source>
        <strain evidence="1">NZ3</strain>
    </source>
</reference>
<accession>A0A397WME1</accession>
<gene>
    <name evidence="1" type="ORF">BXU00_02880</name>
</gene>
<sequence length="153" mass="16711">MRGFSTIIASAILFIAAAVAAYIFVSGAMGSLSNLQGAMIEREKLISSRLQSVIDIDACSYNNATNIASFYVTNRGTYPLNASMTKIFINGILFNSTIDFIQKIYNDPAWNRYETIRVSVTLPSGVYQVRVVSSVGSYDEKIAYITNTSCSVS</sequence>
<protein>
    <recommendedName>
        <fullName evidence="3">CARDB domain-containing protein</fullName>
    </recommendedName>
</protein>
<dbReference type="GO" id="GO:0005198">
    <property type="term" value="F:structural molecule activity"/>
    <property type="evidence" value="ECO:0007669"/>
    <property type="project" value="InterPro"/>
</dbReference>
<evidence type="ECO:0000313" key="1">
    <source>
        <dbReference type="EMBL" id="RIB35245.1"/>
    </source>
</evidence>